<name>A0A0C2JN63_THEKT</name>
<organism evidence="2 3">
    <name type="scientific">Thelohanellus kitauei</name>
    <name type="common">Myxosporean</name>
    <dbReference type="NCBI Taxonomy" id="669202"/>
    <lineage>
        <taxon>Eukaryota</taxon>
        <taxon>Metazoa</taxon>
        <taxon>Cnidaria</taxon>
        <taxon>Myxozoa</taxon>
        <taxon>Myxosporea</taxon>
        <taxon>Bivalvulida</taxon>
        <taxon>Platysporina</taxon>
        <taxon>Myxobolidae</taxon>
        <taxon>Thelohanellus</taxon>
    </lineage>
</organism>
<evidence type="ECO:0000313" key="3">
    <source>
        <dbReference type="Proteomes" id="UP000031668"/>
    </source>
</evidence>
<keyword evidence="3" id="KW-1185">Reference proteome</keyword>
<feature type="signal peptide" evidence="1">
    <location>
        <begin position="1"/>
        <end position="26"/>
    </location>
</feature>
<proteinExistence type="predicted"/>
<gene>
    <name evidence="2" type="ORF">RF11_14963</name>
</gene>
<protein>
    <submittedName>
        <fullName evidence="2">Uncharacterized protein</fullName>
    </submittedName>
</protein>
<evidence type="ECO:0000256" key="1">
    <source>
        <dbReference type="SAM" id="SignalP"/>
    </source>
</evidence>
<evidence type="ECO:0000313" key="2">
    <source>
        <dbReference type="EMBL" id="KII70803.1"/>
    </source>
</evidence>
<dbReference type="Proteomes" id="UP000031668">
    <property type="component" value="Unassembled WGS sequence"/>
</dbReference>
<dbReference type="EMBL" id="JWZT01001962">
    <property type="protein sequence ID" value="KII70803.1"/>
    <property type="molecule type" value="Genomic_DNA"/>
</dbReference>
<keyword evidence="1" id="KW-0732">Signal</keyword>
<dbReference type="AlphaFoldDB" id="A0A0C2JN63"/>
<reference evidence="2 3" key="1">
    <citation type="journal article" date="2014" name="Genome Biol. Evol.">
        <title>The genome of the myxosporean Thelohanellus kitauei shows adaptations to nutrient acquisition within its fish host.</title>
        <authorList>
            <person name="Yang Y."/>
            <person name="Xiong J."/>
            <person name="Zhou Z."/>
            <person name="Huo F."/>
            <person name="Miao W."/>
            <person name="Ran C."/>
            <person name="Liu Y."/>
            <person name="Zhang J."/>
            <person name="Feng J."/>
            <person name="Wang M."/>
            <person name="Wang M."/>
            <person name="Wang L."/>
            <person name="Yao B."/>
        </authorList>
    </citation>
    <scope>NUCLEOTIDE SEQUENCE [LARGE SCALE GENOMIC DNA]</scope>
    <source>
        <strain evidence="2">Wuqing</strain>
    </source>
</reference>
<accession>A0A0C2JN63</accession>
<feature type="chain" id="PRO_5002151367" evidence="1">
    <location>
        <begin position="27"/>
        <end position="392"/>
    </location>
</feature>
<sequence>MLSRSVQTLIFVHSVLFLALLKEYDPQTHHCYHVIGTSTKFAFPKTTLTTCPPDVMTVRANSKDLVTSSSVDHQIYQLQISSTSCQSTFVIHKRSTDNEIDFNSEISVLVSSLSFSRISAIFRTDTPGSSVADSSEAVSLPDVAGAFPLKVEIVESDSQTLPPGNGYDPSLFRPILDRFTSPVQTFVIVETGINLKIDYESLNRVDTPRYFTDLTFTLFPITALGDKATTPLATVSLGGWTTSRADCPGFSNFELVVPAYPHPMFVEATFNNAATGSTEKSTYRVTQSGHSLEDGSQFMIHNLSFELFSSTGSYVGQSSKIVLLPSDLATKKCVSRKGEVMDVSRNTYRSVVVHQKGTLSTALDGTSKGRASLPISPSEGDSCFARSGFLLG</sequence>
<comment type="caution">
    <text evidence="2">The sequence shown here is derived from an EMBL/GenBank/DDBJ whole genome shotgun (WGS) entry which is preliminary data.</text>
</comment>